<evidence type="ECO:0000313" key="3">
    <source>
        <dbReference type="Proteomes" id="UP001054821"/>
    </source>
</evidence>
<organism evidence="2 3">
    <name type="scientific">Prunus dulcis</name>
    <name type="common">Almond</name>
    <name type="synonym">Amygdalus dulcis</name>
    <dbReference type="NCBI Taxonomy" id="3755"/>
    <lineage>
        <taxon>Eukaryota</taxon>
        <taxon>Viridiplantae</taxon>
        <taxon>Streptophyta</taxon>
        <taxon>Embryophyta</taxon>
        <taxon>Tracheophyta</taxon>
        <taxon>Spermatophyta</taxon>
        <taxon>Magnoliopsida</taxon>
        <taxon>eudicotyledons</taxon>
        <taxon>Gunneridae</taxon>
        <taxon>Pentapetalae</taxon>
        <taxon>rosids</taxon>
        <taxon>fabids</taxon>
        <taxon>Rosales</taxon>
        <taxon>Rosaceae</taxon>
        <taxon>Amygdaloideae</taxon>
        <taxon>Amygdaleae</taxon>
        <taxon>Prunus</taxon>
    </lineage>
</organism>
<dbReference type="AlphaFoldDB" id="A0AAD5F306"/>
<evidence type="ECO:0000256" key="1">
    <source>
        <dbReference type="SAM" id="MobiDB-lite"/>
    </source>
</evidence>
<protein>
    <submittedName>
        <fullName evidence="2">Uncharacterized protein</fullName>
    </submittedName>
</protein>
<keyword evidence="3" id="KW-1185">Reference proteome</keyword>
<dbReference type="Proteomes" id="UP001054821">
    <property type="component" value="Chromosome 1"/>
</dbReference>
<name>A0AAD5F306_PRUDU</name>
<accession>A0AAD5F306</accession>
<evidence type="ECO:0000313" key="2">
    <source>
        <dbReference type="EMBL" id="KAI5351275.1"/>
    </source>
</evidence>
<feature type="compositionally biased region" description="Basic residues" evidence="1">
    <location>
        <begin position="94"/>
        <end position="104"/>
    </location>
</feature>
<dbReference type="EMBL" id="JAJFAZ020000001">
    <property type="protein sequence ID" value="KAI5351275.1"/>
    <property type="molecule type" value="Genomic_DNA"/>
</dbReference>
<sequence length="144" mass="15846">MQVAQEDKAIHLVILDTTPIGPVATKAISPARQAGSHQLVPLGSLSKYQAPKTSEAALPQEPFRRNMHVERWRQPAGFNVHITHSNDNNGGIGRGRRNHARVPKKIQDSDDEDEIRQTSLAGAEPALVIHLDLAIRTEAVFLQL</sequence>
<reference evidence="2 3" key="1">
    <citation type="journal article" date="2022" name="G3 (Bethesda)">
        <title>Whole-genome sequence and methylome profiling of the almond [Prunus dulcis (Mill.) D.A. Webb] cultivar 'Nonpareil'.</title>
        <authorList>
            <person name="D'Amico-Willman K.M."/>
            <person name="Ouma W.Z."/>
            <person name="Meulia T."/>
            <person name="Sideli G.M."/>
            <person name="Gradziel T.M."/>
            <person name="Fresnedo-Ramirez J."/>
        </authorList>
    </citation>
    <scope>NUCLEOTIDE SEQUENCE [LARGE SCALE GENOMIC DNA]</scope>
    <source>
        <strain evidence="2">Clone GOH B32 T37-40</strain>
    </source>
</reference>
<proteinExistence type="predicted"/>
<feature type="region of interest" description="Disordered" evidence="1">
    <location>
        <begin position="82"/>
        <end position="113"/>
    </location>
</feature>
<comment type="caution">
    <text evidence="2">The sequence shown here is derived from an EMBL/GenBank/DDBJ whole genome shotgun (WGS) entry which is preliminary data.</text>
</comment>
<gene>
    <name evidence="2" type="ORF">L3X38_004166</name>
</gene>